<protein>
    <recommendedName>
        <fullName evidence="2">Rhodanese domain-containing protein</fullName>
    </recommendedName>
</protein>
<sequence length="414" mass="47889">MNKIFKNIATITVASYSLITSYNLLKKYDDDIKTKKDLQVIIDKLYYDNYKNHKRALITQPFHNLSNNAENIINTFSPISTIVLRHSLFFNQQKINSHIHKYLYGDFSKQSSTKTFNVTDTSTLSQLFDTHKDTQHKYVLINSKQCPSVQTKYPTQITTSWFNFSNSLIFSHAYHEDPQYDVLVIDTRNFEWNNKEIPSDLPKDVKFLISDQDNPGHDLKHIFTPYADELCFIGDYDQETITNMQTAFGSDYVTVQYPHITNVLDNILKYNPNLLVKKITQDETIDMISNPDKFGLTAFVSGDTCSSRNLPTASGGCYMYEINNFGPYNTQDKHITHSLIDHLLEKNVKSVVFTCEHSRSRGPHFSKLFQECLREKNISFNIFLMYPGVGRISSKKYEDAPTTETINLKKMFPL</sequence>
<dbReference type="EMBL" id="MN739750">
    <property type="protein sequence ID" value="QHT24841.1"/>
    <property type="molecule type" value="Genomic_DNA"/>
</dbReference>
<proteinExistence type="predicted"/>
<accession>A0A6C0E893</accession>
<dbReference type="AlphaFoldDB" id="A0A6C0E893"/>
<dbReference type="InterPro" id="IPR036873">
    <property type="entry name" value="Rhodanese-like_dom_sf"/>
</dbReference>
<organism evidence="1">
    <name type="scientific">viral metagenome</name>
    <dbReference type="NCBI Taxonomy" id="1070528"/>
    <lineage>
        <taxon>unclassified sequences</taxon>
        <taxon>metagenomes</taxon>
        <taxon>organismal metagenomes</taxon>
    </lineage>
</organism>
<evidence type="ECO:0000313" key="1">
    <source>
        <dbReference type="EMBL" id="QHT24841.1"/>
    </source>
</evidence>
<name>A0A6C0E893_9ZZZZ</name>
<evidence type="ECO:0008006" key="2">
    <source>
        <dbReference type="Google" id="ProtNLM"/>
    </source>
</evidence>
<dbReference type="Gene3D" id="3.40.250.10">
    <property type="entry name" value="Rhodanese-like domain"/>
    <property type="match status" value="1"/>
</dbReference>
<reference evidence="1" key="1">
    <citation type="journal article" date="2020" name="Nature">
        <title>Giant virus diversity and host interactions through global metagenomics.</title>
        <authorList>
            <person name="Schulz F."/>
            <person name="Roux S."/>
            <person name="Paez-Espino D."/>
            <person name="Jungbluth S."/>
            <person name="Walsh D.A."/>
            <person name="Denef V.J."/>
            <person name="McMahon K.D."/>
            <person name="Konstantinidis K.T."/>
            <person name="Eloe-Fadrosh E.A."/>
            <person name="Kyrpides N.C."/>
            <person name="Woyke T."/>
        </authorList>
    </citation>
    <scope>NUCLEOTIDE SEQUENCE</scope>
    <source>
        <strain evidence="1">GVMAG-M-3300023179-150</strain>
    </source>
</reference>